<evidence type="ECO:0000313" key="2">
    <source>
        <dbReference type="EMBL" id="AZK35849.1"/>
    </source>
</evidence>
<evidence type="ECO:0008006" key="3">
    <source>
        <dbReference type="Google" id="ProtNLM"/>
    </source>
</evidence>
<name>A0A3S8RKA7_9VIRU</name>
<proteinExistence type="predicted"/>
<organism evidence="2">
    <name type="scientific">Torque teno mini virus 10</name>
    <dbReference type="NCBI Taxonomy" id="2065036"/>
    <lineage>
        <taxon>Viruses</taxon>
        <taxon>Monodnaviria</taxon>
        <taxon>Shotokuvirae</taxon>
        <taxon>Commensaviricota</taxon>
        <taxon>Cardeaviricetes</taxon>
        <taxon>Sanitavirales</taxon>
        <taxon>Anelloviridae</taxon>
        <taxon>Betatorquevirus</taxon>
        <taxon>Betatorquevirus homini10</taxon>
    </lineage>
</organism>
<accession>A0A3S8RKA7</accession>
<dbReference type="EMBL" id="MH017555">
    <property type="protein sequence ID" value="AZK35849.1"/>
    <property type="molecule type" value="Genomic_DNA"/>
</dbReference>
<gene>
    <name evidence="2" type="primary">ORF2</name>
</gene>
<reference evidence="2" key="1">
    <citation type="journal article" date="2019" name="Sci. Rep.">
        <title>Viral metagenomics revealed novel betatorquevirus species in pediatric inpatients with encephalitis/meningoencephalitis from Ghana.</title>
        <authorList>
            <person name="Eibach D."/>
            <person name="Hogan B."/>
            <person name="Sarpong N."/>
            <person name="Winter D."/>
            <person name="Struck N.S."/>
            <person name="Adu-Sarkodie Y."/>
            <person name="Owusu-Dabo E."/>
            <person name="Schmidt-Chanasit J."/>
            <person name="May J."/>
            <person name="Cadar D."/>
        </authorList>
    </citation>
    <scope>NUCLEOTIDE SEQUENCE</scope>
    <source>
        <strain evidence="1">BNI-701800-G1-CSF</strain>
        <strain evidence="2">BNI-701800-G1-SER</strain>
    </source>
</reference>
<sequence>MYHPKIYNQSKIRLAFTNLAIGNQDLTCDCSEQANHTFRTLTKQIGPELTQHQKKDINQCLATAEDTDADEPGPEEEIEFGKELAELFIIADTVEDAG</sequence>
<dbReference type="EMBL" id="MH017554">
    <property type="protein sequence ID" value="AZK35845.1"/>
    <property type="molecule type" value="Genomic_DNA"/>
</dbReference>
<evidence type="ECO:0000313" key="1">
    <source>
        <dbReference type="EMBL" id="AZK35845.1"/>
    </source>
</evidence>
<protein>
    <recommendedName>
        <fullName evidence="3">Capsid protein</fullName>
    </recommendedName>
</protein>